<protein>
    <recommendedName>
        <fullName evidence="3">Essential protein Yae1 N-terminal domain-containing protein</fullName>
    </recommendedName>
</protein>
<comment type="similarity">
    <text evidence="1">Belongs to the LTO1 family.</text>
</comment>
<feature type="domain" description="Essential protein Yae1 N-terminal" evidence="3">
    <location>
        <begin position="76"/>
        <end position="113"/>
    </location>
</feature>
<dbReference type="AlphaFoldDB" id="A0A4U0WJE8"/>
<dbReference type="EMBL" id="NAJN01001439">
    <property type="protein sequence ID" value="TKA63174.1"/>
    <property type="molecule type" value="Genomic_DNA"/>
</dbReference>
<name>A0A4U0WJE8_9PEZI</name>
<dbReference type="Pfam" id="PF09811">
    <property type="entry name" value="Yae1_N"/>
    <property type="match status" value="1"/>
</dbReference>
<evidence type="ECO:0000313" key="4">
    <source>
        <dbReference type="EMBL" id="TKA63174.1"/>
    </source>
</evidence>
<accession>A0A4U0WJE8</accession>
<organism evidence="4 5">
    <name type="scientific">Cryomyces minteri</name>
    <dbReference type="NCBI Taxonomy" id="331657"/>
    <lineage>
        <taxon>Eukaryota</taxon>
        <taxon>Fungi</taxon>
        <taxon>Dikarya</taxon>
        <taxon>Ascomycota</taxon>
        <taxon>Pezizomycotina</taxon>
        <taxon>Dothideomycetes</taxon>
        <taxon>Dothideomycetes incertae sedis</taxon>
        <taxon>Cryomyces</taxon>
    </lineage>
</organism>
<comment type="caution">
    <text evidence="4">The sequence shown here is derived from an EMBL/GenBank/DDBJ whole genome shotgun (WGS) entry which is preliminary data.</text>
</comment>
<feature type="region of interest" description="Disordered" evidence="2">
    <location>
        <begin position="1"/>
        <end position="20"/>
    </location>
</feature>
<dbReference type="Proteomes" id="UP000308768">
    <property type="component" value="Unassembled WGS sequence"/>
</dbReference>
<evidence type="ECO:0000256" key="1">
    <source>
        <dbReference type="ARBA" id="ARBA00038090"/>
    </source>
</evidence>
<dbReference type="InterPro" id="IPR019191">
    <property type="entry name" value="Essential_protein_Yae1_N"/>
</dbReference>
<dbReference type="PANTHER" id="PTHR28532">
    <property type="entry name" value="GEO13458P1"/>
    <property type="match status" value="1"/>
</dbReference>
<evidence type="ECO:0000259" key="3">
    <source>
        <dbReference type="Pfam" id="PF09811"/>
    </source>
</evidence>
<keyword evidence="5" id="KW-1185">Reference proteome</keyword>
<dbReference type="STRING" id="331657.A0A4U0WJE8"/>
<evidence type="ECO:0000256" key="2">
    <source>
        <dbReference type="SAM" id="MobiDB-lite"/>
    </source>
</evidence>
<dbReference type="OrthoDB" id="48036at2759"/>
<dbReference type="InterPro" id="IPR052436">
    <property type="entry name" value="LTO1_adapter"/>
</dbReference>
<reference evidence="4 5" key="1">
    <citation type="submission" date="2017-03" db="EMBL/GenBank/DDBJ databases">
        <title>Genomes of endolithic fungi from Antarctica.</title>
        <authorList>
            <person name="Coleine C."/>
            <person name="Masonjones S."/>
            <person name="Stajich J.E."/>
        </authorList>
    </citation>
    <scope>NUCLEOTIDE SEQUENCE [LARGE SCALE GENOMIC DNA]</scope>
    <source>
        <strain evidence="4 5">CCFEE 5187</strain>
    </source>
</reference>
<evidence type="ECO:0000313" key="5">
    <source>
        <dbReference type="Proteomes" id="UP000308768"/>
    </source>
</evidence>
<sequence length="149" mass="16198">MPVVQSECCPPSQGNVRHERHNQPRATFGVSFSETCPSPSHCQPQPPIHRILQELYMDSDPLDDVLSLEDKYYSEGHALGVSDGSRAGRIEGRIFGLEKGFEKFVAMGALGGRSTIWASRIVRRASAADGGKDTAQVGVETVNAELSEK</sequence>
<proteinExistence type="inferred from homology"/>
<gene>
    <name evidence="4" type="ORF">B0A49_07192</name>
</gene>
<dbReference type="PANTHER" id="PTHR28532:SF1">
    <property type="entry name" value="ORAL CANCER OVEREXPRESSED 1"/>
    <property type="match status" value="1"/>
</dbReference>
<feature type="non-terminal residue" evidence="4">
    <location>
        <position position="149"/>
    </location>
</feature>